<dbReference type="Proteomes" id="UP000468591">
    <property type="component" value="Unassembled WGS sequence"/>
</dbReference>
<reference evidence="2 3" key="1">
    <citation type="submission" date="2020-01" db="EMBL/GenBank/DDBJ databases">
        <title>Sulfitobacter sediminilitoris sp. nov., isolated from a tidal flat.</title>
        <authorList>
            <person name="Park S."/>
            <person name="Yoon J.-H."/>
        </authorList>
    </citation>
    <scope>NUCLEOTIDE SEQUENCE [LARGE SCALE GENOMIC DNA]</scope>
    <source>
        <strain evidence="2 3">JBTF-M27</strain>
    </source>
</reference>
<keyword evidence="3" id="KW-1185">Reference proteome</keyword>
<dbReference type="RefSeq" id="WP_164355223.1">
    <property type="nucleotide sequence ID" value="NZ_JAABNT010000014.1"/>
</dbReference>
<protein>
    <submittedName>
        <fullName evidence="2">Uncharacterized protein</fullName>
    </submittedName>
</protein>
<dbReference type="AlphaFoldDB" id="A0A6P0CGT3"/>
<feature type="transmembrane region" description="Helical" evidence="1">
    <location>
        <begin position="52"/>
        <end position="73"/>
    </location>
</feature>
<proteinExistence type="predicted"/>
<evidence type="ECO:0000313" key="2">
    <source>
        <dbReference type="EMBL" id="NEK24296.1"/>
    </source>
</evidence>
<keyword evidence="1" id="KW-0472">Membrane</keyword>
<keyword evidence="1" id="KW-1133">Transmembrane helix</keyword>
<sequence length="78" mass="8654">METAFKFLKFVLNFLFMCFQFLITGAVIILIWEWGPEPVGAEGVLFTLEVKGVAIGTVVFGFCCTQLFINGLLKLTGD</sequence>
<evidence type="ECO:0000256" key="1">
    <source>
        <dbReference type="SAM" id="Phobius"/>
    </source>
</evidence>
<feature type="transmembrane region" description="Helical" evidence="1">
    <location>
        <begin position="12"/>
        <end position="32"/>
    </location>
</feature>
<name>A0A6P0CGT3_9RHOB</name>
<organism evidence="2 3">
    <name type="scientific">Sulfitobacter sediminilitoris</name>
    <dbReference type="NCBI Taxonomy" id="2698830"/>
    <lineage>
        <taxon>Bacteria</taxon>
        <taxon>Pseudomonadati</taxon>
        <taxon>Pseudomonadota</taxon>
        <taxon>Alphaproteobacteria</taxon>
        <taxon>Rhodobacterales</taxon>
        <taxon>Roseobacteraceae</taxon>
        <taxon>Sulfitobacter</taxon>
    </lineage>
</organism>
<keyword evidence="1" id="KW-0812">Transmembrane</keyword>
<evidence type="ECO:0000313" key="3">
    <source>
        <dbReference type="Proteomes" id="UP000468591"/>
    </source>
</evidence>
<dbReference type="EMBL" id="JAABNT010000014">
    <property type="protein sequence ID" value="NEK24296.1"/>
    <property type="molecule type" value="Genomic_DNA"/>
</dbReference>
<gene>
    <name evidence="2" type="ORF">GV827_18075</name>
</gene>
<comment type="caution">
    <text evidence="2">The sequence shown here is derived from an EMBL/GenBank/DDBJ whole genome shotgun (WGS) entry which is preliminary data.</text>
</comment>
<accession>A0A6P0CGT3</accession>